<keyword evidence="6" id="KW-0963">Cytoplasm</keyword>
<evidence type="ECO:0000256" key="4">
    <source>
        <dbReference type="ARBA" id="ARBA00006958"/>
    </source>
</evidence>
<evidence type="ECO:0000256" key="6">
    <source>
        <dbReference type="ARBA" id="ARBA00022490"/>
    </source>
</evidence>
<evidence type="ECO:0000256" key="12">
    <source>
        <dbReference type="ARBA" id="ARBA00045850"/>
    </source>
</evidence>
<reference evidence="14" key="1">
    <citation type="submission" date="2019-08" db="EMBL/GenBank/DDBJ databases">
        <title>The improved chromosome-level genome for the pearl oyster Pinctada fucata martensii using PacBio sequencing and Hi-C.</title>
        <authorList>
            <person name="Zheng Z."/>
        </authorList>
    </citation>
    <scope>NUCLEOTIDE SEQUENCE</scope>
    <source>
        <strain evidence="14">ZZ-2019</strain>
        <tissue evidence="14">Adductor muscle</tissue>
    </source>
</reference>
<name>A0AA89BYJ2_PINIB</name>
<evidence type="ECO:0000313" key="14">
    <source>
        <dbReference type="EMBL" id="KAK3095234.1"/>
    </source>
</evidence>
<evidence type="ECO:0000256" key="3">
    <source>
        <dbReference type="ARBA" id="ARBA00004496"/>
    </source>
</evidence>
<evidence type="ECO:0000256" key="9">
    <source>
        <dbReference type="ARBA" id="ARBA00022801"/>
    </source>
</evidence>
<comment type="function">
    <text evidence="12">Transposase-derived protein that may have nuclease activity. Does not have transposase activity.</text>
</comment>
<comment type="cofactor">
    <cofactor evidence="1">
        <name>a divalent metal cation</name>
        <dbReference type="ChEBI" id="CHEBI:60240"/>
    </cofactor>
</comment>
<dbReference type="InterPro" id="IPR045249">
    <property type="entry name" value="HARBI1-like"/>
</dbReference>
<comment type="subcellular location">
    <subcellularLocation>
        <location evidence="3">Cytoplasm</location>
    </subcellularLocation>
    <subcellularLocation>
        <location evidence="2">Nucleus</location>
    </subcellularLocation>
</comment>
<keyword evidence="7" id="KW-0540">Nuclease</keyword>
<accession>A0AA89BYJ2</accession>
<evidence type="ECO:0000256" key="7">
    <source>
        <dbReference type="ARBA" id="ARBA00022722"/>
    </source>
</evidence>
<dbReference type="EMBL" id="VSWD01000008">
    <property type="protein sequence ID" value="KAK3095234.1"/>
    <property type="molecule type" value="Genomic_DNA"/>
</dbReference>
<dbReference type="InterPro" id="IPR026103">
    <property type="entry name" value="HARBI1_animal"/>
</dbReference>
<dbReference type="GO" id="GO:0016787">
    <property type="term" value="F:hydrolase activity"/>
    <property type="evidence" value="ECO:0007669"/>
    <property type="project" value="UniProtKB-KW"/>
</dbReference>
<dbReference type="AlphaFoldDB" id="A0AA89BYJ2"/>
<gene>
    <name evidence="14" type="ORF">FSP39_011979</name>
</gene>
<evidence type="ECO:0000256" key="10">
    <source>
        <dbReference type="ARBA" id="ARBA00023242"/>
    </source>
</evidence>
<dbReference type="GO" id="GO:0046872">
    <property type="term" value="F:metal ion binding"/>
    <property type="evidence" value="ECO:0007669"/>
    <property type="project" value="UniProtKB-KW"/>
</dbReference>
<feature type="domain" description="DDE Tnp4" evidence="13">
    <location>
        <begin position="149"/>
        <end position="297"/>
    </location>
</feature>
<evidence type="ECO:0000256" key="2">
    <source>
        <dbReference type="ARBA" id="ARBA00004123"/>
    </source>
</evidence>
<evidence type="ECO:0000256" key="5">
    <source>
        <dbReference type="ARBA" id="ARBA00015519"/>
    </source>
</evidence>
<keyword evidence="8" id="KW-0479">Metal-binding</keyword>
<comment type="caution">
    <text evidence="14">The sequence shown here is derived from an EMBL/GenBank/DDBJ whole genome shotgun (WGS) entry which is preliminary data.</text>
</comment>
<dbReference type="GO" id="GO:0005737">
    <property type="term" value="C:cytoplasm"/>
    <property type="evidence" value="ECO:0007669"/>
    <property type="project" value="UniProtKB-SubCell"/>
</dbReference>
<comment type="similarity">
    <text evidence="4">Belongs to the HARBI1 family.</text>
</comment>
<dbReference type="GO" id="GO:0005634">
    <property type="term" value="C:nucleus"/>
    <property type="evidence" value="ECO:0007669"/>
    <property type="project" value="UniProtKB-SubCell"/>
</dbReference>
<dbReference type="GO" id="GO:0004518">
    <property type="term" value="F:nuclease activity"/>
    <property type="evidence" value="ECO:0007669"/>
    <property type="project" value="UniProtKB-KW"/>
</dbReference>
<sequence>MASASRRMIERRRRRQLRRPRVFKDRSNPLEDLEEDEIFNRYRFRPQSIINLLSLLPNIARSTARNHPLPPLLQLLACLRFLATGAIHLLIGDALNISRSAAGYCIRDVAEKICQLRQQFIKFPTGQQVSDTKNSFFRVAGFPNVLGCVDGTHIPIMRPKENEVDFVNRKSFHSLNCQMCCDSNFKVTSCVATWPGSVHDSRIFRSSALCLQFENGDHDGFLLGDSGYCCRSFLLTPFLNAGSPAEQRYNDSLCRTRVIIEQTFGILNRRFQCLQKGMATDPKMASIYIVASVVLHNYGIERRDIIDIDRQQPAPQPSFQTPPNQQIANDGARMRKHIVDTFFSS</sequence>
<dbReference type="PRINTS" id="PR02086">
    <property type="entry name" value="PUTNUCHARBI1"/>
</dbReference>
<evidence type="ECO:0000256" key="8">
    <source>
        <dbReference type="ARBA" id="ARBA00022723"/>
    </source>
</evidence>
<protein>
    <recommendedName>
        <fullName evidence="5">Putative nuclease HARBI1</fullName>
    </recommendedName>
    <alternativeName>
        <fullName evidence="11">Harbinger transposase-derived nuclease</fullName>
    </alternativeName>
</protein>
<evidence type="ECO:0000256" key="1">
    <source>
        <dbReference type="ARBA" id="ARBA00001968"/>
    </source>
</evidence>
<dbReference type="Pfam" id="PF13359">
    <property type="entry name" value="DDE_Tnp_4"/>
    <property type="match status" value="1"/>
</dbReference>
<evidence type="ECO:0000313" key="15">
    <source>
        <dbReference type="Proteomes" id="UP001186944"/>
    </source>
</evidence>
<keyword evidence="15" id="KW-1185">Reference proteome</keyword>
<dbReference type="InterPro" id="IPR027806">
    <property type="entry name" value="HARBI1_dom"/>
</dbReference>
<dbReference type="PANTHER" id="PTHR22930">
    <property type="match status" value="1"/>
</dbReference>
<proteinExistence type="inferred from homology"/>
<dbReference type="Proteomes" id="UP001186944">
    <property type="component" value="Unassembled WGS sequence"/>
</dbReference>
<dbReference type="PANTHER" id="PTHR22930:SF85">
    <property type="entry name" value="GH03217P-RELATED"/>
    <property type="match status" value="1"/>
</dbReference>
<evidence type="ECO:0000256" key="11">
    <source>
        <dbReference type="ARBA" id="ARBA00030126"/>
    </source>
</evidence>
<organism evidence="14 15">
    <name type="scientific">Pinctada imbricata</name>
    <name type="common">Atlantic pearl-oyster</name>
    <name type="synonym">Pinctada martensii</name>
    <dbReference type="NCBI Taxonomy" id="66713"/>
    <lineage>
        <taxon>Eukaryota</taxon>
        <taxon>Metazoa</taxon>
        <taxon>Spiralia</taxon>
        <taxon>Lophotrochozoa</taxon>
        <taxon>Mollusca</taxon>
        <taxon>Bivalvia</taxon>
        <taxon>Autobranchia</taxon>
        <taxon>Pteriomorphia</taxon>
        <taxon>Pterioida</taxon>
        <taxon>Pterioidea</taxon>
        <taxon>Pteriidae</taxon>
        <taxon>Pinctada</taxon>
    </lineage>
</organism>
<keyword evidence="9" id="KW-0378">Hydrolase</keyword>
<keyword evidence="10" id="KW-0539">Nucleus</keyword>
<evidence type="ECO:0000259" key="13">
    <source>
        <dbReference type="Pfam" id="PF13359"/>
    </source>
</evidence>